<dbReference type="Gene3D" id="3.40.720.10">
    <property type="entry name" value="Alkaline Phosphatase, subunit A"/>
    <property type="match status" value="1"/>
</dbReference>
<dbReference type="InterPro" id="IPR044016">
    <property type="entry name" value="Big_13"/>
</dbReference>
<evidence type="ECO:0000256" key="1">
    <source>
        <dbReference type="ARBA" id="ARBA00022801"/>
    </source>
</evidence>
<dbReference type="InterPro" id="IPR017850">
    <property type="entry name" value="Alkaline_phosphatase_core_sf"/>
</dbReference>
<dbReference type="Pfam" id="PF19077">
    <property type="entry name" value="Big_13"/>
    <property type="match status" value="2"/>
</dbReference>
<dbReference type="PANTHER" id="PTHR31956">
    <property type="entry name" value="NON-SPECIFIC PHOSPHOLIPASE C4-RELATED"/>
    <property type="match status" value="1"/>
</dbReference>
<reference evidence="4 5" key="1">
    <citation type="submission" date="2023-08" db="EMBL/GenBank/DDBJ databases">
        <title>Implementing the SeqCode for naming new Mesorhizobium species isolated from Vachellia karroo root nodules.</title>
        <authorList>
            <person name="Van Lill M."/>
        </authorList>
    </citation>
    <scope>NUCLEOTIDE SEQUENCE [LARGE SCALE GENOMIC DNA]</scope>
    <source>
        <strain evidence="4 5">VK3E</strain>
    </source>
</reference>
<evidence type="ECO:0000259" key="3">
    <source>
        <dbReference type="Pfam" id="PF19077"/>
    </source>
</evidence>
<dbReference type="InterPro" id="IPR007312">
    <property type="entry name" value="Phosphoesterase"/>
</dbReference>
<feature type="non-terminal residue" evidence="4">
    <location>
        <position position="1"/>
    </location>
</feature>
<feature type="compositionally biased region" description="Polar residues" evidence="2">
    <location>
        <begin position="592"/>
        <end position="602"/>
    </location>
</feature>
<keyword evidence="5" id="KW-1185">Reference proteome</keyword>
<evidence type="ECO:0000313" key="4">
    <source>
        <dbReference type="EMBL" id="MDX8441943.1"/>
    </source>
</evidence>
<dbReference type="SUPFAM" id="SSF53649">
    <property type="entry name" value="Alkaline phosphatase-like"/>
    <property type="match status" value="1"/>
</dbReference>
<dbReference type="Proteomes" id="UP001272097">
    <property type="component" value="Unassembled WGS sequence"/>
</dbReference>
<dbReference type="RefSeq" id="WP_320215921.1">
    <property type="nucleotide sequence ID" value="NZ_JAVIIS010000030.1"/>
</dbReference>
<keyword evidence="1" id="KW-0378">Hydrolase</keyword>
<feature type="domain" description="Bacterial Ig-like" evidence="3">
    <location>
        <begin position="26"/>
        <end position="117"/>
    </location>
</feature>
<evidence type="ECO:0000313" key="5">
    <source>
        <dbReference type="Proteomes" id="UP001272097"/>
    </source>
</evidence>
<accession>A0ABU4X0U4</accession>
<dbReference type="InterPro" id="IPR013783">
    <property type="entry name" value="Ig-like_fold"/>
</dbReference>
<comment type="caution">
    <text evidence="4">The sequence shown here is derived from an EMBL/GenBank/DDBJ whole genome shotgun (WGS) entry which is preliminary data.</text>
</comment>
<dbReference type="Pfam" id="PF04185">
    <property type="entry name" value="Phosphoesterase"/>
    <property type="match status" value="1"/>
</dbReference>
<proteinExistence type="predicted"/>
<dbReference type="EMBL" id="JAVIIS010000030">
    <property type="protein sequence ID" value="MDX8441943.1"/>
    <property type="molecule type" value="Genomic_DNA"/>
</dbReference>
<feature type="domain" description="Bacterial Ig-like" evidence="3">
    <location>
        <begin position="132"/>
        <end position="205"/>
    </location>
</feature>
<dbReference type="PANTHER" id="PTHR31956:SF1">
    <property type="entry name" value="NON-SPECIFIC PHOSPHOLIPASE C1"/>
    <property type="match status" value="1"/>
</dbReference>
<feature type="region of interest" description="Disordered" evidence="2">
    <location>
        <begin position="592"/>
        <end position="615"/>
    </location>
</feature>
<protein>
    <submittedName>
        <fullName evidence="4">Alkaline phosphatase family protein</fullName>
    </submittedName>
</protein>
<dbReference type="Gene3D" id="2.60.40.10">
    <property type="entry name" value="Immunoglobulins"/>
    <property type="match status" value="2"/>
</dbReference>
<evidence type="ECO:0000256" key="2">
    <source>
        <dbReference type="SAM" id="MobiDB-lite"/>
    </source>
</evidence>
<name>A0ABU4X0U4_9HYPH</name>
<feature type="compositionally biased region" description="Low complexity" evidence="2">
    <location>
        <begin position="603"/>
        <end position="615"/>
    </location>
</feature>
<organism evidence="4 5">
    <name type="scientific">Mesorhizobium australafricanum</name>
    <dbReference type="NCBI Taxonomy" id="3072311"/>
    <lineage>
        <taxon>Bacteria</taxon>
        <taxon>Pseudomonadati</taxon>
        <taxon>Pseudomonadota</taxon>
        <taxon>Alphaproteobacteria</taxon>
        <taxon>Hyphomicrobiales</taxon>
        <taxon>Phyllobacteriaceae</taxon>
        <taxon>Mesorhizobium</taxon>
    </lineage>
</organism>
<sequence length="669" mass="68783">WLSSEYSANGWWQTSVAQVAIQATTATVTERLLNDTGASSSDKITKDATLTGTGSANAVVHFTVDGSPISSSVTASSTGAWTFTPTGLAHGQHTIIASETDALGNTSSATLTFTLDTTAPAVAITNVGGTATQPTLTVTGTVSDPDVTGPGTTVAIFDGTTQVATATVQSNGSWSTNVSLTNGTNSLTAKDTDLAGNTGTSAPVTYIYQGTPLGVPDHVVVVVEENHSYSEIIGSSSAPYINSLAGQGTLFTNYYAMAHPSQPNYFVMFSGSTQGVTTDGTFFFPTTPTLAGELLQAGDSFVGYAESPPDQEHDPWTSFGDSRNTGQDFSQFPTDFSKLPTVSFVIPNINDDMHTGTIAQGDQWLSSHLGAYANWATTHNSILVVTFDEDDGTSNNHVATLVFGAGVGAGQNSQLFDHYALLHTIENMYNLPALGSTGTAPIMTFDPVGGAPTVTSIATSGTGVADKGGNLAPLATRSLTVEENNKPEAPILTIANTALTVPAGGSVALGITATPIVSDDSITVKISGLPSYETIAAPSGYGVSKALQSNGTYTWTISETSSTVGKPLTGLTLTSSYTGTSHPIATLTVTASNTTSGETASSSTQTMTVTDPPTTTISPTSNLLALFNQYAAWGFHDGRAAAGEVVPAWATHRGHDVVALLATPGHFGH</sequence>
<gene>
    <name evidence="4" type="ORF">RFM51_20350</name>
</gene>